<keyword evidence="3" id="KW-1185">Reference proteome</keyword>
<reference evidence="2 3" key="1">
    <citation type="submission" date="2015-10" db="EMBL/GenBank/DDBJ databases">
        <title>Genome analyses suggest a sexual origin of heterokaryosis in a supposedly ancient asexual fungus.</title>
        <authorList>
            <person name="Ropars J."/>
            <person name="Sedzielewska K."/>
            <person name="Noel J."/>
            <person name="Charron P."/>
            <person name="Farinelli L."/>
            <person name="Marton T."/>
            <person name="Kruger M."/>
            <person name="Pelin A."/>
            <person name="Brachmann A."/>
            <person name="Corradi N."/>
        </authorList>
    </citation>
    <scope>NUCLEOTIDE SEQUENCE [LARGE SCALE GENOMIC DNA]</scope>
    <source>
        <strain evidence="2 3">A4</strain>
    </source>
</reference>
<comment type="caution">
    <text evidence="2">The sequence shown here is derived from an EMBL/GenBank/DDBJ whole genome shotgun (WGS) entry which is preliminary data.</text>
</comment>
<dbReference type="AlphaFoldDB" id="A0A2I1GTN3"/>
<organism evidence="2 3">
    <name type="scientific">Rhizophagus irregularis</name>
    <dbReference type="NCBI Taxonomy" id="588596"/>
    <lineage>
        <taxon>Eukaryota</taxon>
        <taxon>Fungi</taxon>
        <taxon>Fungi incertae sedis</taxon>
        <taxon>Mucoromycota</taxon>
        <taxon>Glomeromycotina</taxon>
        <taxon>Glomeromycetes</taxon>
        <taxon>Glomerales</taxon>
        <taxon>Glomeraceae</taxon>
        <taxon>Rhizophagus</taxon>
    </lineage>
</organism>
<dbReference type="VEuPathDB" id="FungiDB:RhiirFUN_010446"/>
<sequence>MRKRYIHSIPLKHRVRNHFSHKIPSSLLHNSSKHNEASDINFQYDNSDNKDENNYGNNDENYERSDDENYEDDDNENYESNNDDDDENYESNNDEGDDENYESNNDEGDDENYDDDDDENYEDNDESYDNECIVDEALNQNELPNNNGNFWPYFESITAALLFCWVHKHNISTSAYDELVDILQHPQFCINDIVTNIRRFRKWRQRLPLISIRSRYVKISTKKTPSTTCTIKPTYYLSVSDIIWYVLNNHSLFNKMYFGPALEVKEKSEFWHGDLWGESPQFGQETIVIKQVLYQIGDYVYYNEVTGKKFGRILAIILENNIEKLKIQRVLTFDELPESFHTTIRQQQSRDGALWLLDRDEYNAIILLEPQAIIQKITVGQNNNSANKYIIEILYKHNNHWKFRSALLDYKHPSEYAAIPNHNNSLPVYKFFLDLYYDDFGTYRNVYHSLGGVYLQFGNMTFNDRKQLKNHFVLGFVPFGGDFDDFIKPFIKEICQLEKGKVFEINGVRCLIIASLGQVTADLPQGNDLACIKRHGAIKGCRSCQATKEKLTSADLNIPLIARYHHITDELYNRMETIITATDQQKFATEYGLRNKKSILDLLKRERHLQTPQDVYHLTAGKIQRLLHITVNLLSNDGKKAFVTAWKSFEYPQQWQKLPNPVWHHESFMMSDCLRLSTVMPFIINRFLCSNYIKNNSLTTIQNRCNITRADFATKMIVTCWKVVAETMVLVFKKSYNTDDYILLQKCLKKEMEILSQVFEDFVNLPNLHASFHLLKNAKTYATLLNSAVGVKEIVHKIFKGIVPHTNRKNIELDLLKRYTTLFAIRHLIDGGIDPRLSRSSNAFTDLSGNFARIMSDWFIVEECLKDDNGETEVYTNVDYITKLSLKKRIPRQSQWFANISIDINSSLFRSELMQAYIDMEFPAALIHKMVFFYEIATYICENDQGYFVKQQLHVGDVVTIQEEIYSESYAIVEAIFSHQGNNEKLYAFVIVNWFEETSQTKLDCPIYRLGWKRWRHIFLISVIDLVNKVHFVHDCIGDMCKDSHDTKNNNYIKNKFYFTAI</sequence>
<dbReference type="PANTHER" id="PTHR48209">
    <property type="entry name" value="AGL056WP"/>
    <property type="match status" value="1"/>
</dbReference>
<evidence type="ECO:0000313" key="3">
    <source>
        <dbReference type="Proteomes" id="UP000234323"/>
    </source>
</evidence>
<dbReference type="VEuPathDB" id="FungiDB:RhiirA1_467135"/>
<dbReference type="Proteomes" id="UP000234323">
    <property type="component" value="Unassembled WGS sequence"/>
</dbReference>
<protein>
    <recommendedName>
        <fullName evidence="4">BAH domain-containing protein</fullName>
    </recommendedName>
</protein>
<dbReference type="EMBL" id="LLXI01000810">
    <property type="protein sequence ID" value="PKY50002.1"/>
    <property type="molecule type" value="Genomic_DNA"/>
</dbReference>
<evidence type="ECO:0000313" key="2">
    <source>
        <dbReference type="EMBL" id="PKY50002.1"/>
    </source>
</evidence>
<accession>A0A2I1GTN3</accession>
<evidence type="ECO:0000256" key="1">
    <source>
        <dbReference type="SAM" id="MobiDB-lite"/>
    </source>
</evidence>
<dbReference type="VEuPathDB" id="FungiDB:RhiirFUN_008343"/>
<evidence type="ECO:0008006" key="4">
    <source>
        <dbReference type="Google" id="ProtNLM"/>
    </source>
</evidence>
<dbReference type="PANTHER" id="PTHR48209:SF2">
    <property type="entry name" value="FI24008P1"/>
    <property type="match status" value="1"/>
</dbReference>
<feature type="region of interest" description="Disordered" evidence="1">
    <location>
        <begin position="41"/>
        <end position="126"/>
    </location>
</feature>
<dbReference type="VEuPathDB" id="FungiDB:FUN_008514"/>
<dbReference type="VEuPathDB" id="FungiDB:RhiirA1_464683"/>
<gene>
    <name evidence="2" type="ORF">RhiirA4_529224</name>
</gene>
<feature type="compositionally biased region" description="Acidic residues" evidence="1">
    <location>
        <begin position="65"/>
        <end position="126"/>
    </location>
</feature>
<name>A0A2I1GTN3_9GLOM</name>
<proteinExistence type="predicted"/>
<dbReference type="VEuPathDB" id="FungiDB:FUN_008513"/>